<keyword evidence="3" id="KW-1185">Reference proteome</keyword>
<dbReference type="OrthoDB" id="5094793at2759"/>
<gene>
    <name evidence="2" type="ORF">FSARC_2622</name>
</gene>
<feature type="region of interest" description="Disordered" evidence="1">
    <location>
        <begin position="494"/>
        <end position="513"/>
    </location>
</feature>
<reference evidence="2" key="2">
    <citation type="submission" date="2020-05" db="EMBL/GenBank/DDBJ databases">
        <authorList>
            <person name="Kim H.-S."/>
            <person name="Proctor R.H."/>
            <person name="Brown D.W."/>
        </authorList>
    </citation>
    <scope>NUCLEOTIDE SEQUENCE</scope>
    <source>
        <strain evidence="2">NRRL 20472</strain>
    </source>
</reference>
<feature type="compositionally biased region" description="Basic and acidic residues" evidence="1">
    <location>
        <begin position="562"/>
        <end position="589"/>
    </location>
</feature>
<feature type="compositionally biased region" description="Basic and acidic residues" evidence="1">
    <location>
        <begin position="598"/>
        <end position="611"/>
    </location>
</feature>
<organism evidence="2 3">
    <name type="scientific">Fusarium sarcochroum</name>
    <dbReference type="NCBI Taxonomy" id="1208366"/>
    <lineage>
        <taxon>Eukaryota</taxon>
        <taxon>Fungi</taxon>
        <taxon>Dikarya</taxon>
        <taxon>Ascomycota</taxon>
        <taxon>Pezizomycotina</taxon>
        <taxon>Sordariomycetes</taxon>
        <taxon>Hypocreomycetidae</taxon>
        <taxon>Hypocreales</taxon>
        <taxon>Nectriaceae</taxon>
        <taxon>Fusarium</taxon>
        <taxon>Fusarium lateritium species complex</taxon>
    </lineage>
</organism>
<protein>
    <submittedName>
        <fullName evidence="2">Uncharacterized protein</fullName>
    </submittedName>
</protein>
<accession>A0A8H4U656</accession>
<dbReference type="Proteomes" id="UP000622797">
    <property type="component" value="Unassembled WGS sequence"/>
</dbReference>
<dbReference type="AlphaFoldDB" id="A0A8H4U656"/>
<comment type="caution">
    <text evidence="2">The sequence shown here is derived from an EMBL/GenBank/DDBJ whole genome shotgun (WGS) entry which is preliminary data.</text>
</comment>
<feature type="region of interest" description="Disordered" evidence="1">
    <location>
        <begin position="541"/>
        <end position="611"/>
    </location>
</feature>
<evidence type="ECO:0000313" key="2">
    <source>
        <dbReference type="EMBL" id="KAF4970302.1"/>
    </source>
</evidence>
<evidence type="ECO:0000313" key="3">
    <source>
        <dbReference type="Proteomes" id="UP000622797"/>
    </source>
</evidence>
<sequence>MNLGCHARHSSSFYIDLLVHLRSSLPSVAETPRRVWDLYKEIVTQYMKVATTSRKELEFRQQLIKEFEAISLILHNGTWGAEVFFGHVLEIRDFQCKGLHLLDELDQHRESKAFASLDDIAHLYRALGKLAADSHGLALVAPEFREKPHIAIKCDGGIKWLTLLDCIWPPGLKVEGKVDLSQHYPDLRSFFVDNLKLPKYTSQEVWMELISLADNPPVERTRDLFLTLNTLAVTNPTSMEHSFFIGSPIYPVKDQKGKIIRVSGNGDFFIADKAHLADSFSGKVNILAFTPRDVLRLEQFFTWAGMQNRYLSLNVQEMATWPSGSKPTQIEWTLPPKQMPLIATYFGSPRADTPAARRTLLKSLRQGQMLQVDGITKYDPTITMRGMFPQLRVSNSVGQLEFSDNPNRLIVHVPADKEQQELARFLALPGLLVKWLMTNPKTKEVGKIHESHVGLIKDVLNAPISLVGGILKLEGIPDVEGLNSPEEFSVDRLEAEDNEVSGSPNQKFMPKSPPPKILPSGIALPTCELVIPESQRPKWATGSNPFLAKSELSPPQTPDADDASRQIGELEVKEPKTEELKTEELKSEEAEGEEAEVEDGKTEEAKLEEPRIEELKIKDETHEIVESAKQILSA</sequence>
<evidence type="ECO:0000256" key="1">
    <source>
        <dbReference type="SAM" id="MobiDB-lite"/>
    </source>
</evidence>
<dbReference type="EMBL" id="JABEXW010000128">
    <property type="protein sequence ID" value="KAF4970302.1"/>
    <property type="molecule type" value="Genomic_DNA"/>
</dbReference>
<name>A0A8H4U656_9HYPO</name>
<proteinExistence type="predicted"/>
<reference evidence="2" key="1">
    <citation type="journal article" date="2020" name="BMC Genomics">
        <title>Correction to: Identification and distribution of gene clusters required for synthesis of sphingolipid metabolism inhibitors in diverse species of the filamentous fungus Fusarium.</title>
        <authorList>
            <person name="Kim H.S."/>
            <person name="Lohmar J.M."/>
            <person name="Busman M."/>
            <person name="Brown D.W."/>
            <person name="Naumann T.A."/>
            <person name="Divon H.H."/>
            <person name="Lysoe E."/>
            <person name="Uhlig S."/>
            <person name="Proctor R.H."/>
        </authorList>
    </citation>
    <scope>NUCLEOTIDE SEQUENCE</scope>
    <source>
        <strain evidence="2">NRRL 20472</strain>
    </source>
</reference>